<proteinExistence type="predicted"/>
<comment type="caution">
    <text evidence="2">The sequence shown here is derived from an EMBL/GenBank/DDBJ whole genome shotgun (WGS) entry which is preliminary data.</text>
</comment>
<protein>
    <recommendedName>
        <fullName evidence="1">PiggyBac transposable element-derived protein domain-containing protein</fullName>
    </recommendedName>
</protein>
<reference evidence="2" key="1">
    <citation type="submission" date="2021-02" db="EMBL/GenBank/DDBJ databases">
        <authorList>
            <person name="Nowell W R."/>
        </authorList>
    </citation>
    <scope>NUCLEOTIDE SEQUENCE</scope>
</reference>
<dbReference type="EMBL" id="CAJNOH010000255">
    <property type="protein sequence ID" value="CAF0970350.1"/>
    <property type="molecule type" value="Genomic_DNA"/>
</dbReference>
<dbReference type="Proteomes" id="UP000663870">
    <property type="component" value="Unassembled WGS sequence"/>
</dbReference>
<evidence type="ECO:0000313" key="5">
    <source>
        <dbReference type="Proteomes" id="UP000663870"/>
    </source>
</evidence>
<keyword evidence="5" id="KW-1185">Reference proteome</keyword>
<dbReference type="AlphaFoldDB" id="A0A814EQ19"/>
<dbReference type="Pfam" id="PF13843">
    <property type="entry name" value="DDE_Tnp_1_7"/>
    <property type="match status" value="1"/>
</dbReference>
<evidence type="ECO:0000259" key="1">
    <source>
        <dbReference type="Pfam" id="PF13843"/>
    </source>
</evidence>
<evidence type="ECO:0000313" key="4">
    <source>
        <dbReference type="Proteomes" id="UP000663854"/>
    </source>
</evidence>
<dbReference type="PANTHER" id="PTHR46599">
    <property type="entry name" value="PIGGYBAC TRANSPOSABLE ELEMENT-DERIVED PROTEIN 4"/>
    <property type="match status" value="1"/>
</dbReference>
<gene>
    <name evidence="3" type="ORF">JXQ802_LOCUS40954</name>
    <name evidence="2" type="ORF">PYM288_LOCUS13077</name>
</gene>
<name>A0A814EQ19_9BILA</name>
<dbReference type="InterPro" id="IPR029526">
    <property type="entry name" value="PGBD"/>
</dbReference>
<evidence type="ECO:0000313" key="3">
    <source>
        <dbReference type="EMBL" id="CAF1510309.1"/>
    </source>
</evidence>
<feature type="domain" description="PiggyBac transposable element-derived protein" evidence="1">
    <location>
        <begin position="1"/>
        <end position="170"/>
    </location>
</feature>
<evidence type="ECO:0000313" key="2">
    <source>
        <dbReference type="EMBL" id="CAF0970350.1"/>
    </source>
</evidence>
<dbReference type="EMBL" id="CAJNOL010002541">
    <property type="protein sequence ID" value="CAF1510309.1"/>
    <property type="molecule type" value="Genomic_DNA"/>
</dbReference>
<sequence length="178" mass="21263">MSSHRFKDLLRFLRFDDRQRRDKSDRLAVIRFIFECFVKQLPRHFIPSENIIVGEQLVPFRVRCSFVQYMPKKQAKYGLKFWFLYDVESRYVLAFELYSGKIGNVIQRNLATNVVLRLVDQLSNNIKQGRNITYDRYFSDLNLAKARLEHKMSSIGVVNHKHAFVPNELKIIRKQLYS</sequence>
<accession>A0A814EQ19</accession>
<dbReference type="Proteomes" id="UP000663854">
    <property type="component" value="Unassembled WGS sequence"/>
</dbReference>
<dbReference type="PANTHER" id="PTHR46599:SF6">
    <property type="entry name" value="DUAL SPECIFICITY PHOSPHATASE 26"/>
    <property type="match status" value="1"/>
</dbReference>
<organism evidence="2 4">
    <name type="scientific">Rotaria sordida</name>
    <dbReference type="NCBI Taxonomy" id="392033"/>
    <lineage>
        <taxon>Eukaryota</taxon>
        <taxon>Metazoa</taxon>
        <taxon>Spiralia</taxon>
        <taxon>Gnathifera</taxon>
        <taxon>Rotifera</taxon>
        <taxon>Eurotatoria</taxon>
        <taxon>Bdelloidea</taxon>
        <taxon>Philodinida</taxon>
        <taxon>Philodinidae</taxon>
        <taxon>Rotaria</taxon>
    </lineage>
</organism>